<dbReference type="AlphaFoldDB" id="A0A1R1PI81"/>
<reference evidence="2" key="1">
    <citation type="submission" date="2017-01" db="EMBL/GenBank/DDBJ databases">
        <authorList>
            <person name="Wang Y."/>
            <person name="White M."/>
            <person name="Kvist S."/>
            <person name="Moncalvo J.-M."/>
        </authorList>
    </citation>
    <scope>NUCLEOTIDE SEQUENCE [LARGE SCALE GENOMIC DNA]</scope>
    <source>
        <strain evidence="2">COL-18-3</strain>
    </source>
</reference>
<evidence type="ECO:0000313" key="1">
    <source>
        <dbReference type="EMBL" id="OMH80691.1"/>
    </source>
</evidence>
<protein>
    <submittedName>
        <fullName evidence="1">Uncharacterized protein</fullName>
    </submittedName>
</protein>
<comment type="caution">
    <text evidence="1">The sequence shown here is derived from an EMBL/GenBank/DDBJ whole genome shotgun (WGS) entry which is preliminary data.</text>
</comment>
<dbReference type="EMBL" id="LSSK01001112">
    <property type="protein sequence ID" value="OMH80691.1"/>
    <property type="molecule type" value="Genomic_DNA"/>
</dbReference>
<dbReference type="Proteomes" id="UP000188320">
    <property type="component" value="Unassembled WGS sequence"/>
</dbReference>
<evidence type="ECO:0000313" key="2">
    <source>
        <dbReference type="Proteomes" id="UP000188320"/>
    </source>
</evidence>
<name>A0A1R1PI81_ZANCU</name>
<gene>
    <name evidence="1" type="ORF">AX774_g5877</name>
</gene>
<sequence>MYTHPILPKNPSKKKEKKAVSAFEFRTKLPPLSKERGMTMGPTVHSSWCNGISDMQPTPLPIPILWHYVWQLGLLII</sequence>
<proteinExistence type="predicted"/>
<organism evidence="1 2">
    <name type="scientific">Zancudomyces culisetae</name>
    <name type="common">Gut fungus</name>
    <name type="synonym">Smittium culisetae</name>
    <dbReference type="NCBI Taxonomy" id="1213189"/>
    <lineage>
        <taxon>Eukaryota</taxon>
        <taxon>Fungi</taxon>
        <taxon>Fungi incertae sedis</taxon>
        <taxon>Zoopagomycota</taxon>
        <taxon>Kickxellomycotina</taxon>
        <taxon>Harpellomycetes</taxon>
        <taxon>Harpellales</taxon>
        <taxon>Legeriomycetaceae</taxon>
        <taxon>Zancudomyces</taxon>
    </lineage>
</organism>
<keyword evidence="2" id="KW-1185">Reference proteome</keyword>
<accession>A0A1R1PI81</accession>